<keyword evidence="1" id="KW-0472">Membrane</keyword>
<organism evidence="2 3">
    <name type="scientific">Sphingomonas paucimobilis NBRC 13935</name>
    <dbReference type="NCBI Taxonomy" id="1219050"/>
    <lineage>
        <taxon>Bacteria</taxon>
        <taxon>Pseudomonadati</taxon>
        <taxon>Pseudomonadota</taxon>
        <taxon>Alphaproteobacteria</taxon>
        <taxon>Sphingomonadales</taxon>
        <taxon>Sphingomonadaceae</taxon>
        <taxon>Sphingomonas</taxon>
    </lineage>
</organism>
<dbReference type="EMBL" id="BBJS01000033">
    <property type="protein sequence ID" value="GAN14211.1"/>
    <property type="molecule type" value="Genomic_DNA"/>
</dbReference>
<evidence type="ECO:0000313" key="2">
    <source>
        <dbReference type="EMBL" id="GAN14211.1"/>
    </source>
</evidence>
<gene>
    <name evidence="2" type="ORF">SP6_33_00120</name>
</gene>
<comment type="caution">
    <text evidence="2">The sequence shown here is derived from an EMBL/GenBank/DDBJ whole genome shotgun (WGS) entry which is preliminary data.</text>
</comment>
<dbReference type="RefSeq" id="WP_007404518.1">
    <property type="nucleotide sequence ID" value="NZ_BBJS01000033.1"/>
</dbReference>
<feature type="transmembrane region" description="Helical" evidence="1">
    <location>
        <begin position="15"/>
        <end position="33"/>
    </location>
</feature>
<evidence type="ECO:0000256" key="1">
    <source>
        <dbReference type="SAM" id="Phobius"/>
    </source>
</evidence>
<keyword evidence="3" id="KW-1185">Reference proteome</keyword>
<dbReference type="AlphaFoldDB" id="A0A0C9MU58"/>
<accession>A0A0C9MU58</accession>
<reference evidence="2 3" key="1">
    <citation type="submission" date="2014-08" db="EMBL/GenBank/DDBJ databases">
        <title>Whole genome shotgun sequence of Sphingomonas paucimobilis NBRC 13935.</title>
        <authorList>
            <person name="Hosoyama A."/>
            <person name="Hashimoto M."/>
            <person name="Hosoyama Y."/>
            <person name="Noguchi M."/>
            <person name="Uohara A."/>
            <person name="Ohji S."/>
            <person name="Katano-Makiyama Y."/>
            <person name="Ichikawa N."/>
            <person name="Kimura A."/>
            <person name="Yamazoe A."/>
            <person name="Fujita N."/>
        </authorList>
    </citation>
    <scope>NUCLEOTIDE SEQUENCE [LARGE SCALE GENOMIC DNA]</scope>
    <source>
        <strain evidence="2 3">NBRC 13935</strain>
    </source>
</reference>
<sequence length="56" mass="6007">MNDPDHKGHKAGGRLLMWLVIAVGIAAVLLYTFSTRVAEPAADQRAPLNEVPPAAR</sequence>
<proteinExistence type="predicted"/>
<evidence type="ECO:0000313" key="3">
    <source>
        <dbReference type="Proteomes" id="UP000032025"/>
    </source>
</evidence>
<dbReference type="Proteomes" id="UP000032025">
    <property type="component" value="Unassembled WGS sequence"/>
</dbReference>
<protein>
    <submittedName>
        <fullName evidence="2">DNA, contig: SP633</fullName>
    </submittedName>
</protein>
<keyword evidence="1" id="KW-0812">Transmembrane</keyword>
<name>A0A0C9MU58_SPHPI</name>
<keyword evidence="1" id="KW-1133">Transmembrane helix</keyword>
<dbReference type="GeneID" id="78528623"/>